<dbReference type="EMBL" id="CAXLJM020000007">
    <property type="protein sequence ID" value="CAL8072933.1"/>
    <property type="molecule type" value="Genomic_DNA"/>
</dbReference>
<protein>
    <submittedName>
        <fullName evidence="3">Uncharacterized protein</fullName>
    </submittedName>
</protein>
<feature type="compositionally biased region" description="Acidic residues" evidence="2">
    <location>
        <begin position="506"/>
        <end position="516"/>
    </location>
</feature>
<keyword evidence="1" id="KW-0175">Coiled coil</keyword>
<evidence type="ECO:0000313" key="4">
    <source>
        <dbReference type="Proteomes" id="UP001642540"/>
    </source>
</evidence>
<feature type="compositionally biased region" description="Low complexity" evidence="2">
    <location>
        <begin position="1"/>
        <end position="10"/>
    </location>
</feature>
<feature type="compositionally biased region" description="Pro residues" evidence="2">
    <location>
        <begin position="36"/>
        <end position="46"/>
    </location>
</feature>
<sequence length="889" mass="98233">MENPNKPTPKTKIKAGSTTFDPSSNGNLPNIKAKTCPPPPTTPPPDICKTRGQGRPLQNAETRSDPTPASLASDTATSPRASEGLGLAQLIQNTEIQEQSAQAFSQRQYESSPTLVGSGGCTKYNFLKLLQPGNGSIELSRCCPYGDMQFPCSWFASPKYFHMCTTRRCCKSVCLFHDDRKVCKCVGSKCNELGPRVSSNTLHGVRSVNDLRSWSVCCEDQRRYFLEQMLKSRGPVQDVEFDDDIPQEASPMQIRYENLLNKKEEEIERLKKKILELQQKQDEPAPSRKKSDPKTPPRKKSVEFKDIKSETPHRKPSDPPPPVPSVPRKKSSVVEPEPAPSPPRKKSSLVEPEPVPSLPRKKSSVVEPEPVPSPPRKKSSLVETEAAPSPPRKKSSLIETEPAPSPPREKSSVIEPEQVPSPPRKKSSIVEPEPVLTPPSKKSSVAEPEPISSETEAVATPPRKASSGYESMASSSPKKVSEGELVTSEALEDEPTISEEVKEELTAPEEIEEELFPDASETLLEGTLEQEPEEAPSETDEPPPEAAPSEIITQPEPTPSRTVTPVGQAPSEKLVAPPNPTSSQTPVAQPKPTLSHVHVALPDVSQSKTPLPVPSSSQPFASKAPPQPPTKQKSLPHFTPVQPGLLSEPRTKKEFRCSSCEKPSRKPCPVPAPVYDEGLGLPLPYDLDLDMPIEDPYNLIVKLVGNKIVKSQAGQVLEVLEPEELVAELEWLRESMMANGERVHELEDALFNREEVGVVGFDYDQYGAQIEELNSQLEVMREEHGFLESRLVEKEMNEKHLHITLESTASQLNQYREESERSRILLQEAEDRIQELVQRIMELESSYVAAAKPDPTPAPKLDLVQQQPWHPPGPCGQIVAYVNNFRKQN</sequence>
<accession>A0ABP1PT84</accession>
<name>A0ABP1PT84_9HEXA</name>
<reference evidence="3 4" key="1">
    <citation type="submission" date="2024-08" db="EMBL/GenBank/DDBJ databases">
        <authorList>
            <person name="Cucini C."/>
            <person name="Frati F."/>
        </authorList>
    </citation>
    <scope>NUCLEOTIDE SEQUENCE [LARGE SCALE GENOMIC DNA]</scope>
</reference>
<feature type="compositionally biased region" description="Polar residues" evidence="2">
    <location>
        <begin position="59"/>
        <end position="80"/>
    </location>
</feature>
<feature type="compositionally biased region" description="Polar residues" evidence="2">
    <location>
        <begin position="16"/>
        <end position="28"/>
    </location>
</feature>
<feature type="region of interest" description="Disordered" evidence="2">
    <location>
        <begin position="276"/>
        <end position="652"/>
    </location>
</feature>
<comment type="caution">
    <text evidence="3">The sequence shown here is derived from an EMBL/GenBank/DDBJ whole genome shotgun (WGS) entry which is preliminary data.</text>
</comment>
<proteinExistence type="predicted"/>
<dbReference type="PANTHER" id="PTHR33472:SF28">
    <property type="entry name" value="BROMO AND FHA DOMAIN-CONTAINING PROTEIN DDB_G0267958"/>
    <property type="match status" value="1"/>
</dbReference>
<dbReference type="Proteomes" id="UP001642540">
    <property type="component" value="Unassembled WGS sequence"/>
</dbReference>
<feature type="compositionally biased region" description="Low complexity" evidence="2">
    <location>
        <begin position="466"/>
        <end position="476"/>
    </location>
</feature>
<evidence type="ECO:0000256" key="2">
    <source>
        <dbReference type="SAM" id="MobiDB-lite"/>
    </source>
</evidence>
<feature type="region of interest" description="Disordered" evidence="2">
    <location>
        <begin position="1"/>
        <end position="80"/>
    </location>
</feature>
<keyword evidence="4" id="KW-1185">Reference proteome</keyword>
<dbReference type="PANTHER" id="PTHR33472">
    <property type="entry name" value="OS01G0106600 PROTEIN"/>
    <property type="match status" value="1"/>
</dbReference>
<feature type="compositionally biased region" description="Acidic residues" evidence="2">
    <location>
        <begin position="528"/>
        <end position="543"/>
    </location>
</feature>
<feature type="compositionally biased region" description="Polar residues" evidence="2">
    <location>
        <begin position="604"/>
        <end position="620"/>
    </location>
</feature>
<evidence type="ECO:0000256" key="1">
    <source>
        <dbReference type="SAM" id="Coils"/>
    </source>
</evidence>
<feature type="coiled-coil region" evidence="1">
    <location>
        <begin position="763"/>
        <end position="846"/>
    </location>
</feature>
<feature type="compositionally biased region" description="Basic and acidic residues" evidence="2">
    <location>
        <begin position="276"/>
        <end position="317"/>
    </location>
</feature>
<gene>
    <name evidence="3" type="ORF">ODALV1_LOCUS2404</name>
</gene>
<organism evidence="3 4">
    <name type="scientific">Orchesella dallaii</name>
    <dbReference type="NCBI Taxonomy" id="48710"/>
    <lineage>
        <taxon>Eukaryota</taxon>
        <taxon>Metazoa</taxon>
        <taxon>Ecdysozoa</taxon>
        <taxon>Arthropoda</taxon>
        <taxon>Hexapoda</taxon>
        <taxon>Collembola</taxon>
        <taxon>Entomobryomorpha</taxon>
        <taxon>Entomobryoidea</taxon>
        <taxon>Orchesellidae</taxon>
        <taxon>Orchesellinae</taxon>
        <taxon>Orchesella</taxon>
    </lineage>
</organism>
<evidence type="ECO:0000313" key="3">
    <source>
        <dbReference type="EMBL" id="CAL8072933.1"/>
    </source>
</evidence>